<gene>
    <name evidence="1" type="ORF">Q9L58_010700</name>
</gene>
<feature type="non-terminal residue" evidence="1">
    <location>
        <position position="234"/>
    </location>
</feature>
<name>A0ABR3G3L2_9PEZI</name>
<organism evidence="1 2">
    <name type="scientific">Discina gigas</name>
    <dbReference type="NCBI Taxonomy" id="1032678"/>
    <lineage>
        <taxon>Eukaryota</taxon>
        <taxon>Fungi</taxon>
        <taxon>Dikarya</taxon>
        <taxon>Ascomycota</taxon>
        <taxon>Pezizomycotina</taxon>
        <taxon>Pezizomycetes</taxon>
        <taxon>Pezizales</taxon>
        <taxon>Discinaceae</taxon>
        <taxon>Discina</taxon>
    </lineage>
</organism>
<proteinExistence type="predicted"/>
<protein>
    <submittedName>
        <fullName evidence="1">Uncharacterized protein</fullName>
    </submittedName>
</protein>
<accession>A0ABR3G3L2</accession>
<comment type="caution">
    <text evidence="1">The sequence shown here is derived from an EMBL/GenBank/DDBJ whole genome shotgun (WGS) entry which is preliminary data.</text>
</comment>
<dbReference type="EMBL" id="JBBBZM010000637">
    <property type="protein sequence ID" value="KAL0630453.1"/>
    <property type="molecule type" value="Genomic_DNA"/>
</dbReference>
<evidence type="ECO:0000313" key="2">
    <source>
        <dbReference type="Proteomes" id="UP001447188"/>
    </source>
</evidence>
<sequence length="234" mass="26278">MKVRANVVDGIKSSLERNNRVRLIEKHIANGCTVREIATAFNGTKWRFYLRNCGLRIVIADIHELYGELQKALESFTSLAQQLVAHDKSSPSMREHILQIRLRTEVARAACHMMRVEARVNLFLFQKDKVKWDVADPVADVIQPLGFELKKGFDFVTEIGAETHQQGDRAQILFAIKKAAEGTDPKVVAGLIQGALLTDVPIAAVARQLKGTQWRYRIVNGPVEVEVESTDSMM</sequence>
<dbReference type="Proteomes" id="UP001447188">
    <property type="component" value="Unassembled WGS sequence"/>
</dbReference>
<reference evidence="1 2" key="1">
    <citation type="submission" date="2024-02" db="EMBL/GenBank/DDBJ databases">
        <title>Discinaceae phylogenomics.</title>
        <authorList>
            <person name="Dirks A.C."/>
            <person name="James T.Y."/>
        </authorList>
    </citation>
    <scope>NUCLEOTIDE SEQUENCE [LARGE SCALE GENOMIC DNA]</scope>
    <source>
        <strain evidence="1 2">ACD0624</strain>
    </source>
</reference>
<keyword evidence="2" id="KW-1185">Reference proteome</keyword>
<evidence type="ECO:0000313" key="1">
    <source>
        <dbReference type="EMBL" id="KAL0630453.1"/>
    </source>
</evidence>